<dbReference type="Proteomes" id="UP000318050">
    <property type="component" value="Unassembled WGS sequence"/>
</dbReference>
<keyword evidence="1" id="KW-0732">Signal</keyword>
<protein>
    <submittedName>
        <fullName evidence="2">Uncharacterized protein</fullName>
    </submittedName>
</protein>
<dbReference type="AlphaFoldDB" id="A0A560HVF0"/>
<organism evidence="2 3">
    <name type="scientific">Nitrospirillum amazonense</name>
    <dbReference type="NCBI Taxonomy" id="28077"/>
    <lineage>
        <taxon>Bacteria</taxon>
        <taxon>Pseudomonadati</taxon>
        <taxon>Pseudomonadota</taxon>
        <taxon>Alphaproteobacteria</taxon>
        <taxon>Rhodospirillales</taxon>
        <taxon>Azospirillaceae</taxon>
        <taxon>Nitrospirillum</taxon>
    </lineage>
</organism>
<feature type="chain" id="PRO_5022079942" evidence="1">
    <location>
        <begin position="25"/>
        <end position="109"/>
    </location>
</feature>
<comment type="caution">
    <text evidence="2">The sequence shown here is derived from an EMBL/GenBank/DDBJ whole genome shotgun (WGS) entry which is preliminary data.</text>
</comment>
<evidence type="ECO:0000313" key="2">
    <source>
        <dbReference type="EMBL" id="TWB48960.1"/>
    </source>
</evidence>
<evidence type="ECO:0000256" key="1">
    <source>
        <dbReference type="SAM" id="SignalP"/>
    </source>
</evidence>
<feature type="signal peptide" evidence="1">
    <location>
        <begin position="1"/>
        <end position="24"/>
    </location>
</feature>
<evidence type="ECO:0000313" key="3">
    <source>
        <dbReference type="Proteomes" id="UP000318050"/>
    </source>
</evidence>
<sequence length="109" mass="11880">MKSYRYLAAAALLSLCLLPKASLAQSVQIRIADASLIKYAVSADGNVYLRNISDFDNTWLGCCQYYWIPLNTDSGKAMYSAMLSAAMTHTPIFLYGPKTGGAIVQVGQF</sequence>
<accession>A0A560HVF0</accession>
<dbReference type="EMBL" id="VITT01000027">
    <property type="protein sequence ID" value="TWB48960.1"/>
    <property type="molecule type" value="Genomic_DNA"/>
</dbReference>
<name>A0A560HVF0_9PROT</name>
<proteinExistence type="predicted"/>
<reference evidence="2 3" key="1">
    <citation type="submission" date="2019-06" db="EMBL/GenBank/DDBJ databases">
        <title>Genomic Encyclopedia of Type Strains, Phase IV (KMG-V): Genome sequencing to study the core and pangenomes of soil and plant-associated prokaryotes.</title>
        <authorList>
            <person name="Whitman W."/>
        </authorList>
    </citation>
    <scope>NUCLEOTIDE SEQUENCE [LARGE SCALE GENOMIC DNA]</scope>
    <source>
        <strain evidence="2 3">BR 11140</strain>
    </source>
</reference>
<gene>
    <name evidence="2" type="ORF">FBZ92_12762</name>
</gene>
<dbReference type="OrthoDB" id="7596467at2"/>